<dbReference type="Pfam" id="PF11340">
    <property type="entry name" value="DUF3142"/>
    <property type="match status" value="1"/>
</dbReference>
<sequence>MRRRLAVLALALLAAACGDRFPGRVDARDHEAFWLWAGVAPQPVLAKATTLYILDGEVRTGAGPAYVSLRSQAPRLTRPEVWMVVRTDDLRWREESYAAMLTRLEQWRASNRLAGLQIDFDARTRHLGDYALFLSDLRRRLPPGLKLSITGLLDWSANGEPRALEQLGGTVDDIVLQTYQSRTTIRGYEDYVRKLDGLRVPFKIGLVQGGEWREPARLRRNPKFHGYVVFLLNPR</sequence>
<dbReference type="SUPFAM" id="SSF51445">
    <property type="entry name" value="(Trans)glycosidases"/>
    <property type="match status" value="1"/>
</dbReference>
<dbReference type="InterPro" id="IPR021488">
    <property type="entry name" value="DUF3142"/>
</dbReference>
<gene>
    <name evidence="1" type="ORF">G7077_04885</name>
</gene>
<protein>
    <submittedName>
        <fullName evidence="1">DUF3142 domain-containing protein</fullName>
    </submittedName>
</protein>
<dbReference type="RefSeq" id="WP_166410729.1">
    <property type="nucleotide sequence ID" value="NZ_CP049869.1"/>
</dbReference>
<proteinExistence type="predicted"/>
<dbReference type="PROSITE" id="PS51257">
    <property type="entry name" value="PROKAR_LIPOPROTEIN"/>
    <property type="match status" value="1"/>
</dbReference>
<organism evidence="1 2">
    <name type="scientific">Sphingomonas piscis</name>
    <dbReference type="NCBI Taxonomy" id="2714943"/>
    <lineage>
        <taxon>Bacteria</taxon>
        <taxon>Pseudomonadati</taxon>
        <taxon>Pseudomonadota</taxon>
        <taxon>Alphaproteobacteria</taxon>
        <taxon>Sphingomonadales</taxon>
        <taxon>Sphingomonadaceae</taxon>
        <taxon>Sphingomonas</taxon>
    </lineage>
</organism>
<dbReference type="Proteomes" id="UP000503222">
    <property type="component" value="Chromosome"/>
</dbReference>
<keyword evidence="2" id="KW-1185">Reference proteome</keyword>
<name>A0A6G7YNN6_9SPHN</name>
<dbReference type="EMBL" id="CP049869">
    <property type="protein sequence ID" value="QIK78336.1"/>
    <property type="molecule type" value="Genomic_DNA"/>
</dbReference>
<accession>A0A6G7YNN6</accession>
<dbReference type="KEGG" id="spii:G7077_04885"/>
<reference evidence="1 2" key="1">
    <citation type="submission" date="2020-03" db="EMBL/GenBank/DDBJ databases">
        <title>Sphingomonas sp. nov., isolated from fish.</title>
        <authorList>
            <person name="Hyun D.-W."/>
            <person name="Bae J.-W."/>
        </authorList>
    </citation>
    <scope>NUCLEOTIDE SEQUENCE [LARGE SCALE GENOMIC DNA]</scope>
    <source>
        <strain evidence="1 2">HDW15B</strain>
    </source>
</reference>
<evidence type="ECO:0000313" key="2">
    <source>
        <dbReference type="Proteomes" id="UP000503222"/>
    </source>
</evidence>
<evidence type="ECO:0000313" key="1">
    <source>
        <dbReference type="EMBL" id="QIK78336.1"/>
    </source>
</evidence>
<dbReference type="InterPro" id="IPR017853">
    <property type="entry name" value="GH"/>
</dbReference>
<dbReference type="AlphaFoldDB" id="A0A6G7YNN6"/>